<keyword evidence="9" id="KW-0472">Membrane</keyword>
<dbReference type="AlphaFoldDB" id="A0A336MVN8"/>
<dbReference type="InterPro" id="IPR008753">
    <property type="entry name" value="Peptidase_M13_N"/>
</dbReference>
<dbReference type="GO" id="GO:0016485">
    <property type="term" value="P:protein processing"/>
    <property type="evidence" value="ECO:0007669"/>
    <property type="project" value="TreeGrafter"/>
</dbReference>
<keyword evidence="5" id="KW-0479">Metal-binding</keyword>
<dbReference type="PRINTS" id="PR00786">
    <property type="entry name" value="NEPRILYSIN"/>
</dbReference>
<keyword evidence="6" id="KW-0378">Hydrolase</keyword>
<keyword evidence="9" id="KW-1133">Transmembrane helix</keyword>
<name>A0A336MVN8_CULSO</name>
<feature type="domain" description="Peptidase M13 N-terminal" evidence="11">
    <location>
        <begin position="167"/>
        <end position="557"/>
    </location>
</feature>
<keyword evidence="4" id="KW-0645">Protease</keyword>
<dbReference type="Gene3D" id="1.10.1380.10">
    <property type="entry name" value="Neutral endopeptidase , domain2"/>
    <property type="match status" value="1"/>
</dbReference>
<feature type="transmembrane region" description="Helical" evidence="9">
    <location>
        <begin position="69"/>
        <end position="93"/>
    </location>
</feature>
<evidence type="ECO:0000256" key="8">
    <source>
        <dbReference type="ARBA" id="ARBA00023049"/>
    </source>
</evidence>
<dbReference type="InterPro" id="IPR018497">
    <property type="entry name" value="Peptidase_M13_C"/>
</dbReference>
<evidence type="ECO:0000256" key="7">
    <source>
        <dbReference type="ARBA" id="ARBA00022833"/>
    </source>
</evidence>
<comment type="cofactor">
    <cofactor evidence="1">
        <name>Zn(2+)</name>
        <dbReference type="ChEBI" id="CHEBI:29105"/>
    </cofactor>
</comment>
<dbReference type="InterPro" id="IPR024079">
    <property type="entry name" value="MetalloPept_cat_dom_sf"/>
</dbReference>
<protein>
    <submittedName>
        <fullName evidence="13">CSON008348 protein</fullName>
    </submittedName>
</protein>
<reference evidence="12" key="1">
    <citation type="submission" date="2018-04" db="EMBL/GenBank/DDBJ databases">
        <authorList>
            <person name="Go L.Y."/>
            <person name="Mitchell J.A."/>
        </authorList>
    </citation>
    <scope>NUCLEOTIDE SEQUENCE</scope>
    <source>
        <tissue evidence="12">Whole organism</tissue>
    </source>
</reference>
<dbReference type="GO" id="GO:0046872">
    <property type="term" value="F:metal ion binding"/>
    <property type="evidence" value="ECO:0007669"/>
    <property type="project" value="UniProtKB-KW"/>
</dbReference>
<keyword evidence="9" id="KW-0812">Transmembrane</keyword>
<proteinExistence type="inferred from homology"/>
<dbReference type="Gene3D" id="3.40.390.10">
    <property type="entry name" value="Collagenase (Catalytic Domain)"/>
    <property type="match status" value="1"/>
</dbReference>
<sequence length="824" mass="94337">MFDLRGNRQKRVLRLMPMLKKTNTSYHSDEEFVFDGCKNDDDDLRLSFSYQMVEKNPSWWRRRTALERALTLISIVCLLAVVALVVSLIVVIVNEQINKDANKSSAEALDGSHMQHVYDGAETGTNNIVVDNDKTKKTKAYDNLCLTPGCVHSASNMLDQMDTSVEPCDDFYSFACGNFVKETIIPDEKVSVNTFSIIGDKLQEQLRTLVTDPILENDPEPFKLAKNLYKACINKTQIEERGTKPLIDIHKGLGGWPVIEGDKWDESQWTWTKSVKDFRERGYSADYILDFSVGTDLKNSTKRIIDIDQASIGISREYLIKGWNNTIVKAYYSYAVDMAVLFGADRDRAEKELKDSVEFEMALANISLANEKRRNATALYNPMTLKEVQEKYNYVNWVEYINILLKAINIEVDETEVIVVSVPTFFEGLGKLLEKTPKRTIANYVMWRITGFSSFFLTENLRKRQLQYSTVISGKQVQEPRWKECVDIVTGSLPISVGALYIRKHFQEDSRQAAMEMVDNIKVEFEKILKRVDWMDELTRKSALEKVGTMATHIGYPVELTQNDKLEEYYENLVIKENEYLESVLRINIFGTNKAFQKLRRPVNKTEWITHARPAIVNAFYSSIENSIQFPAGILQGQFFSADRPKYMNYGAIGFVIGHEITHGFDDQGRQFDKDGNLVDWWHESTKKAYLEKAKCIIEQYGNYTEPNVGMNLNGINTQGENIADNGGIKEAYFAYKEWAAKNGPEPKLPGLEYTQEQLFWIAAAQTWCSVYRPETMKMRITTGVHSPGQFRVLGPISNMEEFSKDFSCPLGSKMNPTHKCVVW</sequence>
<dbReference type="EMBL" id="UFQS01003165">
    <property type="protein sequence ID" value="SSX15299.1"/>
    <property type="molecule type" value="Genomic_DNA"/>
</dbReference>
<evidence type="ECO:0000313" key="12">
    <source>
        <dbReference type="EMBL" id="SSX15299.1"/>
    </source>
</evidence>
<dbReference type="Pfam" id="PF01431">
    <property type="entry name" value="Peptidase_M13"/>
    <property type="match status" value="1"/>
</dbReference>
<dbReference type="PANTHER" id="PTHR11733:SF224">
    <property type="entry name" value="NEPRILYSIN-2"/>
    <property type="match status" value="1"/>
</dbReference>
<evidence type="ECO:0000256" key="9">
    <source>
        <dbReference type="SAM" id="Phobius"/>
    </source>
</evidence>
<dbReference type="SUPFAM" id="SSF55486">
    <property type="entry name" value="Metalloproteases ('zincins'), catalytic domain"/>
    <property type="match status" value="1"/>
</dbReference>
<keyword evidence="8" id="KW-0482">Metalloprotease</keyword>
<evidence type="ECO:0000256" key="2">
    <source>
        <dbReference type="ARBA" id="ARBA00004401"/>
    </source>
</evidence>
<reference evidence="13" key="2">
    <citation type="submission" date="2018-07" db="EMBL/GenBank/DDBJ databases">
        <authorList>
            <person name="Quirk P.G."/>
            <person name="Krulwich T.A."/>
        </authorList>
    </citation>
    <scope>NUCLEOTIDE SEQUENCE</scope>
</reference>
<dbReference type="GO" id="GO:0004222">
    <property type="term" value="F:metalloendopeptidase activity"/>
    <property type="evidence" value="ECO:0007669"/>
    <property type="project" value="InterPro"/>
</dbReference>
<dbReference type="EMBL" id="UFQT01003165">
    <property type="protein sequence ID" value="SSX34674.1"/>
    <property type="molecule type" value="Genomic_DNA"/>
</dbReference>
<dbReference type="VEuPathDB" id="VectorBase:CSON008348"/>
<feature type="domain" description="Peptidase M13 C-terminal" evidence="10">
    <location>
        <begin position="618"/>
        <end position="822"/>
    </location>
</feature>
<keyword evidence="7" id="KW-0862">Zinc</keyword>
<gene>
    <name evidence="13" type="primary">CSON008348</name>
</gene>
<evidence type="ECO:0000256" key="1">
    <source>
        <dbReference type="ARBA" id="ARBA00001947"/>
    </source>
</evidence>
<dbReference type="GO" id="GO:0005886">
    <property type="term" value="C:plasma membrane"/>
    <property type="evidence" value="ECO:0007669"/>
    <property type="project" value="UniProtKB-SubCell"/>
</dbReference>
<dbReference type="CDD" id="cd08662">
    <property type="entry name" value="M13"/>
    <property type="match status" value="1"/>
</dbReference>
<dbReference type="InterPro" id="IPR000718">
    <property type="entry name" value="Peptidase_M13"/>
</dbReference>
<accession>A0A336MVN8</accession>
<evidence type="ECO:0000256" key="3">
    <source>
        <dbReference type="ARBA" id="ARBA00007357"/>
    </source>
</evidence>
<evidence type="ECO:0000256" key="5">
    <source>
        <dbReference type="ARBA" id="ARBA00022723"/>
    </source>
</evidence>
<dbReference type="InterPro" id="IPR042089">
    <property type="entry name" value="Peptidase_M13_dom_2"/>
</dbReference>
<evidence type="ECO:0000313" key="13">
    <source>
        <dbReference type="EMBL" id="SSX34674.1"/>
    </source>
</evidence>
<comment type="subcellular location">
    <subcellularLocation>
        <location evidence="2">Cell membrane</location>
        <topology evidence="2">Single-pass type II membrane protein</topology>
    </subcellularLocation>
</comment>
<dbReference type="Pfam" id="PF05649">
    <property type="entry name" value="Peptidase_M13_N"/>
    <property type="match status" value="1"/>
</dbReference>
<comment type="similarity">
    <text evidence="3">Belongs to the peptidase M13 family.</text>
</comment>
<dbReference type="OMA" id="STMATHI"/>
<evidence type="ECO:0000259" key="11">
    <source>
        <dbReference type="Pfam" id="PF05649"/>
    </source>
</evidence>
<evidence type="ECO:0000256" key="4">
    <source>
        <dbReference type="ARBA" id="ARBA00022670"/>
    </source>
</evidence>
<dbReference type="PANTHER" id="PTHR11733">
    <property type="entry name" value="ZINC METALLOPROTEASE FAMILY M13 NEPRILYSIN-RELATED"/>
    <property type="match status" value="1"/>
</dbReference>
<evidence type="ECO:0000256" key="6">
    <source>
        <dbReference type="ARBA" id="ARBA00022801"/>
    </source>
</evidence>
<dbReference type="PROSITE" id="PS51885">
    <property type="entry name" value="NEPRILYSIN"/>
    <property type="match status" value="1"/>
</dbReference>
<organism evidence="13">
    <name type="scientific">Culicoides sonorensis</name>
    <name type="common">Biting midge</name>
    <dbReference type="NCBI Taxonomy" id="179676"/>
    <lineage>
        <taxon>Eukaryota</taxon>
        <taxon>Metazoa</taxon>
        <taxon>Ecdysozoa</taxon>
        <taxon>Arthropoda</taxon>
        <taxon>Hexapoda</taxon>
        <taxon>Insecta</taxon>
        <taxon>Pterygota</taxon>
        <taxon>Neoptera</taxon>
        <taxon>Endopterygota</taxon>
        <taxon>Diptera</taxon>
        <taxon>Nematocera</taxon>
        <taxon>Chironomoidea</taxon>
        <taxon>Ceratopogonidae</taxon>
        <taxon>Ceratopogoninae</taxon>
        <taxon>Culicoides</taxon>
        <taxon>Monoculicoides</taxon>
    </lineage>
</organism>
<evidence type="ECO:0000259" key="10">
    <source>
        <dbReference type="Pfam" id="PF01431"/>
    </source>
</evidence>